<dbReference type="InterPro" id="IPR038460">
    <property type="entry name" value="AcetylCoA_hyd_C_sf"/>
</dbReference>
<evidence type="ECO:0000259" key="1">
    <source>
        <dbReference type="Pfam" id="PF13336"/>
    </source>
</evidence>
<sequence>GLADVRGLSPRERARVIIDKCSHPDYKPILQDYFDRAEYECLKKGMGHEPHLLFQAFKMHQNLAENGTMKINGWD</sequence>
<feature type="non-terminal residue" evidence="2">
    <location>
        <position position="1"/>
    </location>
</feature>
<protein>
    <submittedName>
        <fullName evidence="2">Putative acetyl-coA hydrolase Ach1</fullName>
    </submittedName>
</protein>
<dbReference type="EMBL" id="JYKN01001442">
    <property type="protein sequence ID" value="KKK20428.1"/>
    <property type="molecule type" value="Genomic_DNA"/>
</dbReference>
<reference evidence="2 3" key="1">
    <citation type="submission" date="2015-02" db="EMBL/GenBank/DDBJ databases">
        <title>Draft Genome Sequences of Two Closely-Related Aflatoxigenic Aspergillus Species Obtained from the Cote d'Ivoire.</title>
        <authorList>
            <person name="Moore G.G."/>
            <person name="Beltz S.B."/>
            <person name="Mack B.M."/>
        </authorList>
    </citation>
    <scope>NUCLEOTIDE SEQUENCE [LARGE SCALE GENOMIC DNA]</scope>
    <source>
        <strain evidence="2 3">SRRC1432</strain>
    </source>
</reference>
<dbReference type="InterPro" id="IPR026888">
    <property type="entry name" value="AcetylCoA_hyd_C"/>
</dbReference>
<dbReference type="InterPro" id="IPR046433">
    <property type="entry name" value="ActCoA_hydro"/>
</dbReference>
<dbReference type="PANTHER" id="PTHR43609">
    <property type="entry name" value="ACETYL-COA HYDROLASE"/>
    <property type="match status" value="1"/>
</dbReference>
<keyword evidence="3" id="KW-1185">Reference proteome</keyword>
<keyword evidence="2" id="KW-0378">Hydrolase</keyword>
<dbReference type="AlphaFoldDB" id="A0A0F8ULM7"/>
<proteinExistence type="predicted"/>
<accession>A0A0F8ULM7</accession>
<dbReference type="InterPro" id="IPR037171">
    <property type="entry name" value="NagB/RpiA_transferase-like"/>
</dbReference>
<evidence type="ECO:0000313" key="2">
    <source>
        <dbReference type="EMBL" id="KKK20428.1"/>
    </source>
</evidence>
<dbReference type="GO" id="GO:0003986">
    <property type="term" value="F:acetyl-CoA hydrolase activity"/>
    <property type="evidence" value="ECO:0007669"/>
    <property type="project" value="TreeGrafter"/>
</dbReference>
<organism evidence="2 3">
    <name type="scientific">Aspergillus ochraceoroseus</name>
    <dbReference type="NCBI Taxonomy" id="138278"/>
    <lineage>
        <taxon>Eukaryota</taxon>
        <taxon>Fungi</taxon>
        <taxon>Dikarya</taxon>
        <taxon>Ascomycota</taxon>
        <taxon>Pezizomycotina</taxon>
        <taxon>Eurotiomycetes</taxon>
        <taxon>Eurotiomycetidae</taxon>
        <taxon>Eurotiales</taxon>
        <taxon>Aspergillaceae</taxon>
        <taxon>Aspergillus</taxon>
        <taxon>Aspergillus subgen. Nidulantes</taxon>
    </lineage>
</organism>
<dbReference type="SUPFAM" id="SSF100950">
    <property type="entry name" value="NagB/RpiA/CoA transferase-like"/>
    <property type="match status" value="1"/>
</dbReference>
<name>A0A0F8ULM7_9EURO</name>
<dbReference type="Pfam" id="PF13336">
    <property type="entry name" value="AcetylCoA_hyd_C"/>
    <property type="match status" value="1"/>
</dbReference>
<dbReference type="Gene3D" id="3.40.1080.20">
    <property type="entry name" value="Acetyl-CoA hydrolase/transferase C-terminal domain"/>
    <property type="match status" value="1"/>
</dbReference>
<dbReference type="GO" id="GO:0005739">
    <property type="term" value="C:mitochondrion"/>
    <property type="evidence" value="ECO:0007669"/>
    <property type="project" value="TreeGrafter"/>
</dbReference>
<dbReference type="VEuPathDB" id="FungiDB:P175DRAFT_0489132"/>
<evidence type="ECO:0000313" key="3">
    <source>
        <dbReference type="Proteomes" id="UP000034947"/>
    </source>
</evidence>
<comment type="caution">
    <text evidence="2">The sequence shown here is derived from an EMBL/GenBank/DDBJ whole genome shotgun (WGS) entry which is preliminary data.</text>
</comment>
<dbReference type="GO" id="GO:0008775">
    <property type="term" value="F:acetate CoA-transferase activity"/>
    <property type="evidence" value="ECO:0007669"/>
    <property type="project" value="InterPro"/>
</dbReference>
<gene>
    <name evidence="2" type="ORF">AOCH_007774</name>
</gene>
<dbReference type="GO" id="GO:0006083">
    <property type="term" value="P:acetate metabolic process"/>
    <property type="evidence" value="ECO:0007669"/>
    <property type="project" value="InterPro"/>
</dbReference>
<feature type="domain" description="Acetyl-CoA hydrolase/transferase C-terminal" evidence="1">
    <location>
        <begin position="1"/>
        <end position="33"/>
    </location>
</feature>
<dbReference type="PANTHER" id="PTHR43609:SF1">
    <property type="entry name" value="ACETYL-COA HYDROLASE"/>
    <property type="match status" value="1"/>
</dbReference>
<dbReference type="Proteomes" id="UP000034947">
    <property type="component" value="Unassembled WGS sequence"/>
</dbReference>